<dbReference type="STRING" id="1715989.NITINOP_1966"/>
<dbReference type="CDD" id="cd03116">
    <property type="entry name" value="MobB"/>
    <property type="match status" value="1"/>
</dbReference>
<accession>A0A0S4KUY2</accession>
<evidence type="ECO:0000313" key="3">
    <source>
        <dbReference type="Proteomes" id="UP000066284"/>
    </source>
</evidence>
<evidence type="ECO:0000313" key="2">
    <source>
        <dbReference type="EMBL" id="CUQ66938.1"/>
    </source>
</evidence>
<dbReference type="Pfam" id="PF03205">
    <property type="entry name" value="MobB"/>
    <property type="match status" value="1"/>
</dbReference>
<name>A0A0S4KUY2_9BACT</name>
<dbReference type="EMBL" id="LN885086">
    <property type="protein sequence ID" value="CUQ66938.1"/>
    <property type="molecule type" value="Genomic_DNA"/>
</dbReference>
<gene>
    <name evidence="2" type="primary">mobB</name>
    <name evidence="2" type="ORF">NITINOP_1966</name>
</gene>
<reference evidence="3" key="1">
    <citation type="submission" date="2015-09" db="EMBL/GenBank/DDBJ databases">
        <authorList>
            <person name="Daims H."/>
        </authorList>
    </citation>
    <scope>NUCLEOTIDE SEQUENCE [LARGE SCALE GENOMIC DNA]</scope>
</reference>
<dbReference type="NCBIfam" id="TIGR00176">
    <property type="entry name" value="mobB"/>
    <property type="match status" value="1"/>
</dbReference>
<feature type="domain" description="Molybdopterin-guanine dinucleotide biosynthesis protein B (MobB)" evidence="1">
    <location>
        <begin position="6"/>
        <end position="136"/>
    </location>
</feature>
<keyword evidence="3" id="KW-1185">Reference proteome</keyword>
<dbReference type="GO" id="GO:0006777">
    <property type="term" value="P:Mo-molybdopterin cofactor biosynthetic process"/>
    <property type="evidence" value="ECO:0007669"/>
    <property type="project" value="InterPro"/>
</dbReference>
<dbReference type="OrthoDB" id="9788394at2"/>
<dbReference type="InterPro" id="IPR004435">
    <property type="entry name" value="MobB_dom"/>
</dbReference>
<dbReference type="Proteomes" id="UP000066284">
    <property type="component" value="Chromosome 1"/>
</dbReference>
<dbReference type="PANTHER" id="PTHR40072">
    <property type="entry name" value="MOLYBDOPTERIN-GUANINE DINUCLEOTIDE BIOSYNTHESIS ADAPTER PROTEIN-RELATED"/>
    <property type="match status" value="1"/>
</dbReference>
<dbReference type="RefSeq" id="WP_062487930.1">
    <property type="nucleotide sequence ID" value="NZ_LN885086.1"/>
</dbReference>
<evidence type="ECO:0000259" key="1">
    <source>
        <dbReference type="Pfam" id="PF03205"/>
    </source>
</evidence>
<organism evidence="2 3">
    <name type="scientific">Candidatus Nitrospira inopinata</name>
    <dbReference type="NCBI Taxonomy" id="1715989"/>
    <lineage>
        <taxon>Bacteria</taxon>
        <taxon>Pseudomonadati</taxon>
        <taxon>Nitrospirota</taxon>
        <taxon>Nitrospiria</taxon>
        <taxon>Nitrospirales</taxon>
        <taxon>Nitrospiraceae</taxon>
        <taxon>Nitrospira</taxon>
    </lineage>
</organism>
<dbReference type="AlphaFoldDB" id="A0A0S4KUY2"/>
<protein>
    <submittedName>
        <fullName evidence="2">Molybdopterin-guanine dinucleotide biosynthesis protein B</fullName>
    </submittedName>
</protein>
<dbReference type="KEGG" id="nio:NITINOP_1966"/>
<dbReference type="InterPro" id="IPR052539">
    <property type="entry name" value="MGD_biosynthesis_adapter"/>
</dbReference>
<dbReference type="Gene3D" id="3.40.50.300">
    <property type="entry name" value="P-loop containing nucleotide triphosphate hydrolases"/>
    <property type="match status" value="1"/>
</dbReference>
<dbReference type="GO" id="GO:0005525">
    <property type="term" value="F:GTP binding"/>
    <property type="evidence" value="ECO:0007669"/>
    <property type="project" value="InterPro"/>
</dbReference>
<dbReference type="SUPFAM" id="SSF52540">
    <property type="entry name" value="P-loop containing nucleoside triphosphate hydrolases"/>
    <property type="match status" value="1"/>
</dbReference>
<sequence>MTAIPIICFVGRSNSGKTTFIERLIPELVRVGYKVATVKHAGHGFDLDTEGKDSWRHKRAGASSVVVLSKGSMALFADVSDQLKVEDVRDRFLDDSYDLIIAEGWKHEGYSKILIIRDQPGEIPISTEGLLAVVSDKPADFGVPVFGLDDVPAVAALIVRHFPRRARSAHELET</sequence>
<proteinExistence type="predicted"/>
<dbReference type="InterPro" id="IPR027417">
    <property type="entry name" value="P-loop_NTPase"/>
</dbReference>
<dbReference type="PANTHER" id="PTHR40072:SF1">
    <property type="entry name" value="MOLYBDOPTERIN-GUANINE DINUCLEOTIDE BIOSYNTHESIS ADAPTER PROTEIN"/>
    <property type="match status" value="1"/>
</dbReference>